<dbReference type="Proteomes" id="UP001597083">
    <property type="component" value="Unassembled WGS sequence"/>
</dbReference>
<feature type="region of interest" description="Disordered" evidence="1">
    <location>
        <begin position="1"/>
        <end position="23"/>
    </location>
</feature>
<dbReference type="InterPro" id="IPR000182">
    <property type="entry name" value="GNAT_dom"/>
</dbReference>
<name>A0ABW3CKV4_9ACTN</name>
<feature type="compositionally biased region" description="Basic and acidic residues" evidence="1">
    <location>
        <begin position="11"/>
        <end position="23"/>
    </location>
</feature>
<evidence type="ECO:0000256" key="1">
    <source>
        <dbReference type="SAM" id="MobiDB-lite"/>
    </source>
</evidence>
<sequence length="104" mass="11748">MAAQPLQSPPDRSDPEPAIRLERPRLEDGPEMWRLARDSRVLDVNSPYSYVLWCRDFADTSVVARSAAGPCGFITGYVRPARPDTFFVWQVAVDHSFRGRGLAR</sequence>
<dbReference type="EC" id="2.3.1.-" evidence="3"/>
<proteinExistence type="predicted"/>
<protein>
    <submittedName>
        <fullName evidence="3">GNAT family N-acetyltransferase</fullName>
        <ecNumber evidence="3">2.3.1.-</ecNumber>
    </submittedName>
</protein>
<dbReference type="Pfam" id="PF00583">
    <property type="entry name" value="Acetyltransf_1"/>
    <property type="match status" value="1"/>
</dbReference>
<keyword evidence="4" id="KW-1185">Reference proteome</keyword>
<comment type="caution">
    <text evidence="3">The sequence shown here is derived from an EMBL/GenBank/DDBJ whole genome shotgun (WGS) entry which is preliminary data.</text>
</comment>
<evidence type="ECO:0000313" key="3">
    <source>
        <dbReference type="EMBL" id="MFD0854146.1"/>
    </source>
</evidence>
<dbReference type="CDD" id="cd04301">
    <property type="entry name" value="NAT_SF"/>
    <property type="match status" value="1"/>
</dbReference>
<feature type="non-terminal residue" evidence="3">
    <location>
        <position position="104"/>
    </location>
</feature>
<accession>A0ABW3CKV4</accession>
<dbReference type="PROSITE" id="PS51186">
    <property type="entry name" value="GNAT"/>
    <property type="match status" value="1"/>
</dbReference>
<keyword evidence="3" id="KW-0012">Acyltransferase</keyword>
<keyword evidence="3" id="KW-0808">Transferase</keyword>
<dbReference type="GO" id="GO:0016746">
    <property type="term" value="F:acyltransferase activity"/>
    <property type="evidence" value="ECO:0007669"/>
    <property type="project" value="UniProtKB-KW"/>
</dbReference>
<reference evidence="4" key="1">
    <citation type="journal article" date="2019" name="Int. J. Syst. Evol. Microbiol.">
        <title>The Global Catalogue of Microorganisms (GCM) 10K type strain sequencing project: providing services to taxonomists for standard genome sequencing and annotation.</title>
        <authorList>
            <consortium name="The Broad Institute Genomics Platform"/>
            <consortium name="The Broad Institute Genome Sequencing Center for Infectious Disease"/>
            <person name="Wu L."/>
            <person name="Ma J."/>
        </authorList>
    </citation>
    <scope>NUCLEOTIDE SEQUENCE [LARGE SCALE GENOMIC DNA]</scope>
    <source>
        <strain evidence="4">JCM 31696</strain>
    </source>
</reference>
<dbReference type="InterPro" id="IPR016181">
    <property type="entry name" value="Acyl_CoA_acyltransferase"/>
</dbReference>
<dbReference type="EMBL" id="JBHTIR010002725">
    <property type="protein sequence ID" value="MFD0854146.1"/>
    <property type="molecule type" value="Genomic_DNA"/>
</dbReference>
<organism evidence="3 4">
    <name type="scientific">Actinomadura adrarensis</name>
    <dbReference type="NCBI Taxonomy" id="1819600"/>
    <lineage>
        <taxon>Bacteria</taxon>
        <taxon>Bacillati</taxon>
        <taxon>Actinomycetota</taxon>
        <taxon>Actinomycetes</taxon>
        <taxon>Streptosporangiales</taxon>
        <taxon>Thermomonosporaceae</taxon>
        <taxon>Actinomadura</taxon>
    </lineage>
</organism>
<feature type="domain" description="N-acetyltransferase" evidence="2">
    <location>
        <begin position="17"/>
        <end position="104"/>
    </location>
</feature>
<dbReference type="Gene3D" id="3.40.630.30">
    <property type="match status" value="1"/>
</dbReference>
<gene>
    <name evidence="3" type="ORF">ACFQ07_18055</name>
</gene>
<dbReference type="SUPFAM" id="SSF55729">
    <property type="entry name" value="Acyl-CoA N-acyltransferases (Nat)"/>
    <property type="match status" value="1"/>
</dbReference>
<evidence type="ECO:0000259" key="2">
    <source>
        <dbReference type="PROSITE" id="PS51186"/>
    </source>
</evidence>
<evidence type="ECO:0000313" key="4">
    <source>
        <dbReference type="Proteomes" id="UP001597083"/>
    </source>
</evidence>